<keyword evidence="1" id="KW-1133">Transmembrane helix</keyword>
<evidence type="ECO:0000256" key="1">
    <source>
        <dbReference type="SAM" id="Phobius"/>
    </source>
</evidence>
<keyword evidence="1" id="KW-0472">Membrane</keyword>
<evidence type="ECO:0000313" key="3">
    <source>
        <dbReference type="EMBL" id="CAH0364148.1"/>
    </source>
</evidence>
<dbReference type="Proteomes" id="UP000789595">
    <property type="component" value="Unassembled WGS sequence"/>
</dbReference>
<sequence length="134" mass="13951">MVVKKVAAAPAAETKVAPGFEGGEPLTLSNSRGLKSALKFFVKIGLFLEFRRIPGKLGDGDGADAKRAVILFLLFCLFFLEALTLAVASKAWSGLTGAIGQQAALILLGAALLGATTLLEPPEVPVRGIGEWSD</sequence>
<evidence type="ECO:0000313" key="2">
    <source>
        <dbReference type="EMBL" id="CAE0706196.1"/>
    </source>
</evidence>
<accession>A0A7S4A7D6</accession>
<evidence type="ECO:0000313" key="4">
    <source>
        <dbReference type="Proteomes" id="UP000789595"/>
    </source>
</evidence>
<keyword evidence="1" id="KW-0812">Transmembrane</keyword>
<keyword evidence="4" id="KW-1185">Reference proteome</keyword>
<gene>
    <name evidence="2" type="ORF">PCAL00307_LOCUS21646</name>
    <name evidence="3" type="ORF">PECAL_1P05000</name>
</gene>
<reference evidence="2" key="1">
    <citation type="submission" date="2021-01" db="EMBL/GenBank/DDBJ databases">
        <authorList>
            <person name="Corre E."/>
            <person name="Pelletier E."/>
            <person name="Niang G."/>
            <person name="Scheremetjew M."/>
            <person name="Finn R."/>
            <person name="Kale V."/>
            <person name="Holt S."/>
            <person name="Cochrane G."/>
            <person name="Meng A."/>
            <person name="Brown T."/>
            <person name="Cohen L."/>
        </authorList>
    </citation>
    <scope>NUCLEOTIDE SEQUENCE</scope>
    <source>
        <strain evidence="2">CCMP1756</strain>
    </source>
</reference>
<dbReference type="EMBL" id="HBIW01025087">
    <property type="protein sequence ID" value="CAE0706196.1"/>
    <property type="molecule type" value="Transcribed_RNA"/>
</dbReference>
<dbReference type="AlphaFoldDB" id="A0A7S4A7D6"/>
<name>A0A7S4A7D6_9STRA</name>
<proteinExistence type="predicted"/>
<dbReference type="EMBL" id="CAKKNE010000001">
    <property type="protein sequence ID" value="CAH0364148.1"/>
    <property type="molecule type" value="Genomic_DNA"/>
</dbReference>
<feature type="transmembrane region" description="Helical" evidence="1">
    <location>
        <begin position="68"/>
        <end position="87"/>
    </location>
</feature>
<feature type="transmembrane region" description="Helical" evidence="1">
    <location>
        <begin position="99"/>
        <end position="119"/>
    </location>
</feature>
<reference evidence="3" key="2">
    <citation type="submission" date="2021-11" db="EMBL/GenBank/DDBJ databases">
        <authorList>
            <consortium name="Genoscope - CEA"/>
            <person name="William W."/>
        </authorList>
    </citation>
    <scope>NUCLEOTIDE SEQUENCE</scope>
</reference>
<protein>
    <submittedName>
        <fullName evidence="2">Uncharacterized protein</fullName>
    </submittedName>
</protein>
<organism evidence="2">
    <name type="scientific">Pelagomonas calceolata</name>
    <dbReference type="NCBI Taxonomy" id="35677"/>
    <lineage>
        <taxon>Eukaryota</taxon>
        <taxon>Sar</taxon>
        <taxon>Stramenopiles</taxon>
        <taxon>Ochrophyta</taxon>
        <taxon>Pelagophyceae</taxon>
        <taxon>Pelagomonadales</taxon>
        <taxon>Pelagomonadaceae</taxon>
        <taxon>Pelagomonas</taxon>
    </lineage>
</organism>